<dbReference type="OrthoDB" id="3033974at2759"/>
<comment type="similarity">
    <text evidence="1">Belongs to the disease resistance NB-LRR family.</text>
</comment>
<keyword evidence="6" id="KW-0067">ATP-binding</keyword>
<dbReference type="InterPro" id="IPR056789">
    <property type="entry name" value="LRR_R13L1-DRL21"/>
</dbReference>
<protein>
    <submittedName>
        <fullName evidence="11">Uncharacterized protein</fullName>
    </submittedName>
</protein>
<dbReference type="InterPro" id="IPR055414">
    <property type="entry name" value="LRR_R13L4/SHOC2-like"/>
</dbReference>
<dbReference type="GO" id="GO:0005524">
    <property type="term" value="F:ATP binding"/>
    <property type="evidence" value="ECO:0007669"/>
    <property type="project" value="UniProtKB-KW"/>
</dbReference>
<evidence type="ECO:0000259" key="7">
    <source>
        <dbReference type="Pfam" id="PF00931"/>
    </source>
</evidence>
<name>A0A843WK68_COLES</name>
<evidence type="ECO:0000256" key="6">
    <source>
        <dbReference type="ARBA" id="ARBA00022840"/>
    </source>
</evidence>
<dbReference type="SUPFAM" id="SSF52540">
    <property type="entry name" value="P-loop containing nucleoside triphosphate hydrolases"/>
    <property type="match status" value="1"/>
</dbReference>
<dbReference type="Proteomes" id="UP000652761">
    <property type="component" value="Unassembled WGS sequence"/>
</dbReference>
<dbReference type="GO" id="GO:0043531">
    <property type="term" value="F:ADP binding"/>
    <property type="evidence" value="ECO:0007669"/>
    <property type="project" value="InterPro"/>
</dbReference>
<evidence type="ECO:0000259" key="10">
    <source>
        <dbReference type="Pfam" id="PF25019"/>
    </source>
</evidence>
<dbReference type="InterPro" id="IPR041118">
    <property type="entry name" value="Rx_N"/>
</dbReference>
<dbReference type="PANTHER" id="PTHR36766">
    <property type="entry name" value="PLANT BROAD-SPECTRUM MILDEW RESISTANCE PROTEIN RPW8"/>
    <property type="match status" value="1"/>
</dbReference>
<evidence type="ECO:0000259" key="9">
    <source>
        <dbReference type="Pfam" id="PF23598"/>
    </source>
</evidence>
<dbReference type="PRINTS" id="PR00364">
    <property type="entry name" value="DISEASERSIST"/>
</dbReference>
<dbReference type="Pfam" id="PF25019">
    <property type="entry name" value="LRR_R13L1-DRL21"/>
    <property type="match status" value="1"/>
</dbReference>
<dbReference type="InterPro" id="IPR027417">
    <property type="entry name" value="P-loop_NTPase"/>
</dbReference>
<evidence type="ECO:0000256" key="4">
    <source>
        <dbReference type="ARBA" id="ARBA00022741"/>
    </source>
</evidence>
<dbReference type="Gene3D" id="3.80.10.10">
    <property type="entry name" value="Ribonuclease Inhibitor"/>
    <property type="match status" value="1"/>
</dbReference>
<dbReference type="InterPro" id="IPR002182">
    <property type="entry name" value="NB-ARC"/>
</dbReference>
<dbReference type="EMBL" id="NMUH01004020">
    <property type="protein sequence ID" value="MQM08057.1"/>
    <property type="molecule type" value="Genomic_DNA"/>
</dbReference>
<organism evidence="11 12">
    <name type="scientific">Colocasia esculenta</name>
    <name type="common">Wild taro</name>
    <name type="synonym">Arum esculentum</name>
    <dbReference type="NCBI Taxonomy" id="4460"/>
    <lineage>
        <taxon>Eukaryota</taxon>
        <taxon>Viridiplantae</taxon>
        <taxon>Streptophyta</taxon>
        <taxon>Embryophyta</taxon>
        <taxon>Tracheophyta</taxon>
        <taxon>Spermatophyta</taxon>
        <taxon>Magnoliopsida</taxon>
        <taxon>Liliopsida</taxon>
        <taxon>Araceae</taxon>
        <taxon>Aroideae</taxon>
        <taxon>Colocasieae</taxon>
        <taxon>Colocasia</taxon>
    </lineage>
</organism>
<dbReference type="InterPro" id="IPR032675">
    <property type="entry name" value="LRR_dom_sf"/>
</dbReference>
<evidence type="ECO:0000313" key="11">
    <source>
        <dbReference type="EMBL" id="MQM08057.1"/>
    </source>
</evidence>
<keyword evidence="5" id="KW-0611">Plant defense</keyword>
<evidence type="ECO:0000259" key="8">
    <source>
        <dbReference type="Pfam" id="PF18052"/>
    </source>
</evidence>
<dbReference type="GO" id="GO:0051707">
    <property type="term" value="P:response to other organism"/>
    <property type="evidence" value="ECO:0007669"/>
    <property type="project" value="UniProtKB-ARBA"/>
</dbReference>
<comment type="caution">
    <text evidence="11">The sequence shown here is derived from an EMBL/GenBank/DDBJ whole genome shotgun (WGS) entry which is preliminary data.</text>
</comment>
<keyword evidence="4" id="KW-0547">Nucleotide-binding</keyword>
<evidence type="ECO:0000256" key="5">
    <source>
        <dbReference type="ARBA" id="ARBA00022821"/>
    </source>
</evidence>
<feature type="domain" description="Disease resistance R13L4/SHOC-2-like LRR" evidence="9">
    <location>
        <begin position="273"/>
        <end position="437"/>
    </location>
</feature>
<dbReference type="PANTHER" id="PTHR36766:SF70">
    <property type="entry name" value="DISEASE RESISTANCE PROTEIN RGA4"/>
    <property type="match status" value="1"/>
</dbReference>
<sequence>MPSSSSSSTPTSCDTISSIHVKARWLIRMLAWVQATLDDAEDMDITEESIRDWLRELREVADAAEDLLDEFPREALRLGFVGDGGWTAGSVTELPRQRNMRTSEMDRLHDQRMEDIVSIFKKIKKPEQALKLDYRKESMHAESISARRKTSSVIEEPHIVGRDEELSKIKQLLLSSDAEESGRSDDMDDHVSVMAIVGMGGLGKTTLAQLAYQDDQVNQHFQLKSWVCVSEDFDVIRLTKAMLQSLNVEASGLSELDPLQRRLFQKLKGQGRMEHLRVLDLGGVGLNRLPESIAHLTHLRYLRLSILVKALPESVGSMYHLETLDLGQVDGLPNSISNLLNLRHLILSSWDTIEYPVGIGKLTDLQTVPGFYVSSEHNHAKLGELKDMNNIRGEFAIKGLENLVDVNEAKKACLDKKKDIQSLYLGWDYWTDSSCIDNEVLESGDHNLYLVFLNVRDASAVAHFCSLQDIEIHTLEIEWDCCTNDRSNVIDAIKQEVLFNLYSLCISSKKLVIRGYTGSGLAGWCTYFFAKDLCSDFLHCRLSSVFLFQCPKCEILPALSQLPFLKELYVGGASSLESVVLDCLSSYDQKSERELQATYTSIAFPRLQKLEFHDMPVWKEWLGTKKGDFPFLRKLILERCPRLRALPHLPPGLKELYLEDCEELRSLSSSSSSTQGLKSLQSLWRLSVTNCPNLDFTATEGPPPRLELMSLTGCPLLLSWCKGHPKMLASLSYLWVDGVQVSAENFTSLE</sequence>
<keyword evidence="12" id="KW-1185">Reference proteome</keyword>
<dbReference type="SUPFAM" id="SSF52058">
    <property type="entry name" value="L domain-like"/>
    <property type="match status" value="1"/>
</dbReference>
<dbReference type="Gene3D" id="3.40.50.300">
    <property type="entry name" value="P-loop containing nucleotide triphosphate hydrolases"/>
    <property type="match status" value="1"/>
</dbReference>
<dbReference type="Gene3D" id="1.20.5.4130">
    <property type="match status" value="1"/>
</dbReference>
<feature type="domain" description="Disease resistance N-terminal" evidence="8">
    <location>
        <begin position="16"/>
        <end position="78"/>
    </location>
</feature>
<evidence type="ECO:0000256" key="2">
    <source>
        <dbReference type="ARBA" id="ARBA00022614"/>
    </source>
</evidence>
<evidence type="ECO:0000256" key="1">
    <source>
        <dbReference type="ARBA" id="ARBA00008894"/>
    </source>
</evidence>
<feature type="domain" description="NB-ARC" evidence="7">
    <location>
        <begin position="189"/>
        <end position="270"/>
    </location>
</feature>
<keyword evidence="3" id="KW-0677">Repeat</keyword>
<dbReference type="Pfam" id="PF18052">
    <property type="entry name" value="Rx_N"/>
    <property type="match status" value="1"/>
</dbReference>
<reference evidence="11" key="1">
    <citation type="submission" date="2017-07" db="EMBL/GenBank/DDBJ databases">
        <title>Taro Niue Genome Assembly and Annotation.</title>
        <authorList>
            <person name="Atibalentja N."/>
            <person name="Keating K."/>
            <person name="Fields C.J."/>
        </authorList>
    </citation>
    <scope>NUCLEOTIDE SEQUENCE</scope>
    <source>
        <strain evidence="11">Niue_2</strain>
        <tissue evidence="11">Leaf</tissue>
    </source>
</reference>
<dbReference type="GO" id="GO:0006952">
    <property type="term" value="P:defense response"/>
    <property type="evidence" value="ECO:0007669"/>
    <property type="project" value="UniProtKB-KW"/>
</dbReference>
<evidence type="ECO:0000256" key="3">
    <source>
        <dbReference type="ARBA" id="ARBA00022737"/>
    </source>
</evidence>
<gene>
    <name evidence="11" type="ORF">Taro_040904</name>
</gene>
<keyword evidence="2" id="KW-0433">Leucine-rich repeat</keyword>
<accession>A0A843WK68</accession>
<dbReference type="Pfam" id="PF00931">
    <property type="entry name" value="NB-ARC"/>
    <property type="match status" value="1"/>
</dbReference>
<dbReference type="Pfam" id="PF23598">
    <property type="entry name" value="LRR_14"/>
    <property type="match status" value="1"/>
</dbReference>
<feature type="domain" description="R13L1/DRL21-like LRR repeat region" evidence="10">
    <location>
        <begin position="471"/>
        <end position="571"/>
    </location>
</feature>
<evidence type="ECO:0000313" key="12">
    <source>
        <dbReference type="Proteomes" id="UP000652761"/>
    </source>
</evidence>
<proteinExistence type="inferred from homology"/>
<dbReference type="AlphaFoldDB" id="A0A843WK68"/>